<evidence type="ECO:0000313" key="1">
    <source>
        <dbReference type="EMBL" id="VFU17589.1"/>
    </source>
</evidence>
<gene>
    <name evidence="1" type="ORF">MTUNDRAET4_0128</name>
</gene>
<sequence>MDQCTIGAGPLAALADLRAFGARAPREMRDGLAANGRFGEALAAQPRRGAASSDLFCPRICASALQGRPPDALDGI</sequence>
<proteinExistence type="predicted"/>
<reference evidence="1 2" key="1">
    <citation type="submission" date="2019-03" db="EMBL/GenBank/DDBJ databases">
        <authorList>
            <person name="Kox A.R. M."/>
        </authorList>
    </citation>
    <scope>NUCLEOTIDE SEQUENCE [LARGE SCALE GENOMIC DNA]</scope>
    <source>
        <strain evidence="1">MTUNDRAET4 annotated genome</strain>
        <plasmid evidence="2">3</plasmid>
    </source>
</reference>
<protein>
    <submittedName>
        <fullName evidence="1">Uncharacterized protein</fullName>
    </submittedName>
</protein>
<dbReference type="EMBL" id="LR536452">
    <property type="protein sequence ID" value="VFU17589.1"/>
    <property type="molecule type" value="Genomic_DNA"/>
</dbReference>
<accession>A0A4V6INA1</accession>
<dbReference type="KEGG" id="mtun:MTUNDRAET4_0128.2"/>
<name>A0A4V6INA1_METTU</name>
<dbReference type="AlphaFoldDB" id="A0A4V6INA1"/>
<dbReference type="Proteomes" id="UP000294360">
    <property type="component" value="Plasmid 3"/>
</dbReference>
<keyword evidence="1" id="KW-0614">Plasmid</keyword>
<geneLocation type="plasmid" evidence="1 2">
    <name>3</name>
</geneLocation>
<organism evidence="1 2">
    <name type="scientific">Methylocella tundrae</name>
    <dbReference type="NCBI Taxonomy" id="227605"/>
    <lineage>
        <taxon>Bacteria</taxon>
        <taxon>Pseudomonadati</taxon>
        <taxon>Pseudomonadota</taxon>
        <taxon>Alphaproteobacteria</taxon>
        <taxon>Hyphomicrobiales</taxon>
        <taxon>Beijerinckiaceae</taxon>
        <taxon>Methylocella</taxon>
    </lineage>
</organism>
<evidence type="ECO:0000313" key="2">
    <source>
        <dbReference type="Proteomes" id="UP000294360"/>
    </source>
</evidence>